<reference evidence="3 4" key="1">
    <citation type="journal article" date="2013" name="Front. Microbiol.">
        <title>The genome of the endophytic bacterium H. frisingense GSF30(T) identifies diverse strategies in the Herbaspirillum genus to interact with plants.</title>
        <authorList>
            <person name="Straub D."/>
            <person name="Rothballer M."/>
            <person name="Hartmann A."/>
            <person name="Ludewig U."/>
        </authorList>
    </citation>
    <scope>NUCLEOTIDE SEQUENCE [LARGE SCALE GENOMIC DNA]</scope>
    <source>
        <strain evidence="3 4">GSF30</strain>
    </source>
</reference>
<evidence type="ECO:0000313" key="4">
    <source>
        <dbReference type="Proteomes" id="UP000006772"/>
    </source>
</evidence>
<dbReference type="PANTHER" id="PTHR34047:SF8">
    <property type="entry name" value="PROTEIN YKFC"/>
    <property type="match status" value="1"/>
</dbReference>
<evidence type="ECO:0000259" key="2">
    <source>
        <dbReference type="PROSITE" id="PS50878"/>
    </source>
</evidence>
<gene>
    <name evidence="3" type="ORF">HFRIS_001669</name>
</gene>
<dbReference type="EMBL" id="AEEC02000002">
    <property type="protein sequence ID" value="EOA06427.1"/>
    <property type="molecule type" value="Genomic_DNA"/>
</dbReference>
<name>A0AAI9N5M4_9BURK</name>
<dbReference type="InterPro" id="IPR051083">
    <property type="entry name" value="GrpII_Intron_Splice-Mob/Def"/>
</dbReference>
<comment type="similarity">
    <text evidence="1">Belongs to the bacterial reverse transcriptase family.</text>
</comment>
<comment type="caution">
    <text evidence="3">The sequence shown here is derived from an EMBL/GenBank/DDBJ whole genome shotgun (WGS) entry which is preliminary data.</text>
</comment>
<dbReference type="PANTHER" id="PTHR34047">
    <property type="entry name" value="NUCLEAR INTRON MATURASE 1, MITOCHONDRIAL-RELATED"/>
    <property type="match status" value="1"/>
</dbReference>
<dbReference type="InterPro" id="IPR000477">
    <property type="entry name" value="RT_dom"/>
</dbReference>
<dbReference type="SUPFAM" id="SSF56672">
    <property type="entry name" value="DNA/RNA polymerases"/>
    <property type="match status" value="1"/>
</dbReference>
<dbReference type="InterPro" id="IPR043502">
    <property type="entry name" value="DNA/RNA_pol_sf"/>
</dbReference>
<protein>
    <recommendedName>
        <fullName evidence="2">Reverse transcriptase domain-containing protein</fullName>
    </recommendedName>
</protein>
<sequence>MQTDISSFYEHIYHHRIEGFLNGLFPETPKLAIQLDRFLSKLASGRSFGLPVGGQCSRVLAELVMQVVDTALTDHGIKWHRYVDDFVLITASQAEAYQAVATLSNVLADLGLSLNKSKTTILSGRHFIDYVRTQLGSDEDSATISLKEIDLRFDPYSDTALEDYTALRGLVEHIDLQKMLKLELEKSVPDTFLVAQIGRTLRYQEPAIALKLVEALLAPANLHAFRASWSTIMRGIAAVRDDEQFETIFEGIDSLLDEVAIHSSHLLTVDTSCLHYLRALRYRKTEKRAQFVSSLYRSTQSVIIKRACIDCWRIWKDFAAFMQVRNRWQIISPEEQRMLWLCSKSFDDDGKNFRSQEKRSALRYWALGMTVNHEQEFAEAFIDWAQSWS</sequence>
<dbReference type="Proteomes" id="UP000006772">
    <property type="component" value="Unassembled WGS sequence"/>
</dbReference>
<dbReference type="PROSITE" id="PS50878">
    <property type="entry name" value="RT_POL"/>
    <property type="match status" value="1"/>
</dbReference>
<dbReference type="AlphaFoldDB" id="A0AAI9N5M4"/>
<feature type="domain" description="Reverse transcriptase" evidence="2">
    <location>
        <begin position="1"/>
        <end position="135"/>
    </location>
</feature>
<accession>A0AAI9N5M4</accession>
<organism evidence="3 4">
    <name type="scientific">Herbaspirillum frisingense GSF30</name>
    <dbReference type="NCBI Taxonomy" id="864073"/>
    <lineage>
        <taxon>Bacteria</taxon>
        <taxon>Pseudomonadati</taxon>
        <taxon>Pseudomonadota</taxon>
        <taxon>Betaproteobacteria</taxon>
        <taxon>Burkholderiales</taxon>
        <taxon>Oxalobacteraceae</taxon>
        <taxon>Herbaspirillum</taxon>
    </lineage>
</organism>
<evidence type="ECO:0000313" key="3">
    <source>
        <dbReference type="EMBL" id="EOA06427.1"/>
    </source>
</evidence>
<evidence type="ECO:0000256" key="1">
    <source>
        <dbReference type="ARBA" id="ARBA00034120"/>
    </source>
</evidence>
<dbReference type="CDD" id="cd01646">
    <property type="entry name" value="RT_Bac_retron_I"/>
    <property type="match status" value="1"/>
</dbReference>
<dbReference type="Pfam" id="PF00078">
    <property type="entry name" value="RVT_1"/>
    <property type="match status" value="1"/>
</dbReference>
<proteinExistence type="inferred from homology"/>